<dbReference type="AlphaFoldDB" id="A0A4C1VIG7"/>
<dbReference type="OrthoDB" id="7873042at2759"/>
<feature type="compositionally biased region" description="Pro residues" evidence="1">
    <location>
        <begin position="225"/>
        <end position="260"/>
    </location>
</feature>
<keyword evidence="4" id="KW-1185">Reference proteome</keyword>
<organism evidence="3 4">
    <name type="scientific">Eumeta variegata</name>
    <name type="common">Bagworm moth</name>
    <name type="synonym">Eumeta japonica</name>
    <dbReference type="NCBI Taxonomy" id="151549"/>
    <lineage>
        <taxon>Eukaryota</taxon>
        <taxon>Metazoa</taxon>
        <taxon>Ecdysozoa</taxon>
        <taxon>Arthropoda</taxon>
        <taxon>Hexapoda</taxon>
        <taxon>Insecta</taxon>
        <taxon>Pterygota</taxon>
        <taxon>Neoptera</taxon>
        <taxon>Endopterygota</taxon>
        <taxon>Lepidoptera</taxon>
        <taxon>Glossata</taxon>
        <taxon>Ditrysia</taxon>
        <taxon>Tineoidea</taxon>
        <taxon>Psychidae</taxon>
        <taxon>Oiketicinae</taxon>
        <taxon>Eumeta</taxon>
    </lineage>
</organism>
<evidence type="ECO:0000256" key="2">
    <source>
        <dbReference type="SAM" id="SignalP"/>
    </source>
</evidence>
<keyword evidence="2" id="KW-0732">Signal</keyword>
<evidence type="ECO:0000256" key="1">
    <source>
        <dbReference type="SAM" id="MobiDB-lite"/>
    </source>
</evidence>
<comment type="caution">
    <text evidence="3">The sequence shown here is derived from an EMBL/GenBank/DDBJ whole genome shotgun (WGS) entry which is preliminary data.</text>
</comment>
<feature type="compositionally biased region" description="Polar residues" evidence="1">
    <location>
        <begin position="311"/>
        <end position="322"/>
    </location>
</feature>
<feature type="signal peptide" evidence="2">
    <location>
        <begin position="1"/>
        <end position="25"/>
    </location>
</feature>
<feature type="region of interest" description="Disordered" evidence="1">
    <location>
        <begin position="310"/>
        <end position="329"/>
    </location>
</feature>
<feature type="region of interest" description="Disordered" evidence="1">
    <location>
        <begin position="200"/>
        <end position="292"/>
    </location>
</feature>
<feature type="compositionally biased region" description="Pro residues" evidence="1">
    <location>
        <begin position="202"/>
        <end position="215"/>
    </location>
</feature>
<dbReference type="Proteomes" id="UP000299102">
    <property type="component" value="Unassembled WGS sequence"/>
</dbReference>
<evidence type="ECO:0000313" key="3">
    <source>
        <dbReference type="EMBL" id="GBP38888.1"/>
    </source>
</evidence>
<reference evidence="3 4" key="1">
    <citation type="journal article" date="2019" name="Commun. Biol.">
        <title>The bagworm genome reveals a unique fibroin gene that provides high tensile strength.</title>
        <authorList>
            <person name="Kono N."/>
            <person name="Nakamura H."/>
            <person name="Ohtoshi R."/>
            <person name="Tomita M."/>
            <person name="Numata K."/>
            <person name="Arakawa K."/>
        </authorList>
    </citation>
    <scope>NUCLEOTIDE SEQUENCE [LARGE SCALE GENOMIC DNA]</scope>
</reference>
<protein>
    <submittedName>
        <fullName evidence="3">E3 ubiquitin-protein ligase Kcmf1</fullName>
    </submittedName>
</protein>
<dbReference type="EMBL" id="BGZK01000355">
    <property type="protein sequence ID" value="GBP38888.1"/>
    <property type="molecule type" value="Genomic_DNA"/>
</dbReference>
<name>A0A4C1VIG7_EUMVA</name>
<gene>
    <name evidence="3" type="primary">Kcmf1</name>
    <name evidence="3" type="ORF">EVAR_32404_1</name>
</gene>
<evidence type="ECO:0000313" key="4">
    <source>
        <dbReference type="Proteomes" id="UP000299102"/>
    </source>
</evidence>
<sequence length="329" mass="33025">MSLAASGMAAYGACLIRAAAWGARAAPTCSLAALVQNSNPALLDVNINNLIICLACDGSAGGGLSSLSPSSRDAVVDPIAELLSQLSGVRRGGQPGTPSQLQQLQMQLQLERQQATAARQQLERLPRRPPTSSANNAGGASTAPAAPSAPAAVPAAHHADAADSQFLLAGFLGAGTPTPPAEAESRAALLRGLLLASLGKPTPAPAPRPPPPLAPRMPVSAPASTPAPNPASVPAPAPVPVPVPAPAPAPAHPLPRSKPPPRTKEARARPRDTSPRVGRSGAGPSTAPARRSAASALPLLVFLFSAERAAQSGSLAEDTSSEVPFVNVF</sequence>
<proteinExistence type="predicted"/>
<accession>A0A4C1VIG7</accession>
<feature type="region of interest" description="Disordered" evidence="1">
    <location>
        <begin position="108"/>
        <end position="157"/>
    </location>
</feature>
<feature type="compositionally biased region" description="Basic and acidic residues" evidence="1">
    <location>
        <begin position="262"/>
        <end position="274"/>
    </location>
</feature>
<dbReference type="STRING" id="151549.A0A4C1VIG7"/>
<feature type="chain" id="PRO_5020027221" evidence="2">
    <location>
        <begin position="26"/>
        <end position="329"/>
    </location>
</feature>
<dbReference type="PRINTS" id="PR01217">
    <property type="entry name" value="PRICHEXTENSN"/>
</dbReference>
<feature type="compositionally biased region" description="Low complexity" evidence="1">
    <location>
        <begin position="282"/>
        <end position="292"/>
    </location>
</feature>
<feature type="compositionally biased region" description="Low complexity" evidence="1">
    <location>
        <begin position="130"/>
        <end position="156"/>
    </location>
</feature>